<evidence type="ECO:0000256" key="1">
    <source>
        <dbReference type="SAM" id="Phobius"/>
    </source>
</evidence>
<protein>
    <submittedName>
        <fullName evidence="2">Uncharacterized protein</fullName>
    </submittedName>
</protein>
<keyword evidence="1" id="KW-0472">Membrane</keyword>
<keyword evidence="1" id="KW-1133">Transmembrane helix</keyword>
<dbReference type="Proteomes" id="UP000324222">
    <property type="component" value="Unassembled WGS sequence"/>
</dbReference>
<feature type="transmembrane region" description="Helical" evidence="1">
    <location>
        <begin position="22"/>
        <end position="40"/>
    </location>
</feature>
<accession>A0A5B7CMH4</accession>
<evidence type="ECO:0000313" key="2">
    <source>
        <dbReference type="EMBL" id="MPC10395.1"/>
    </source>
</evidence>
<organism evidence="2 3">
    <name type="scientific">Portunus trituberculatus</name>
    <name type="common">Swimming crab</name>
    <name type="synonym">Neptunus trituberculatus</name>
    <dbReference type="NCBI Taxonomy" id="210409"/>
    <lineage>
        <taxon>Eukaryota</taxon>
        <taxon>Metazoa</taxon>
        <taxon>Ecdysozoa</taxon>
        <taxon>Arthropoda</taxon>
        <taxon>Crustacea</taxon>
        <taxon>Multicrustacea</taxon>
        <taxon>Malacostraca</taxon>
        <taxon>Eumalacostraca</taxon>
        <taxon>Eucarida</taxon>
        <taxon>Decapoda</taxon>
        <taxon>Pleocyemata</taxon>
        <taxon>Brachyura</taxon>
        <taxon>Eubrachyura</taxon>
        <taxon>Portunoidea</taxon>
        <taxon>Portunidae</taxon>
        <taxon>Portuninae</taxon>
        <taxon>Portunus</taxon>
    </lineage>
</organism>
<sequence>MVKILSYNWSLNIRLAVTHENVVARILVTSVTALALSPIIKK</sequence>
<dbReference type="EMBL" id="VSRR010000115">
    <property type="protein sequence ID" value="MPC10395.1"/>
    <property type="molecule type" value="Genomic_DNA"/>
</dbReference>
<keyword evidence="1" id="KW-0812">Transmembrane</keyword>
<evidence type="ECO:0000313" key="3">
    <source>
        <dbReference type="Proteomes" id="UP000324222"/>
    </source>
</evidence>
<reference evidence="2 3" key="1">
    <citation type="submission" date="2019-05" db="EMBL/GenBank/DDBJ databases">
        <title>Another draft genome of Portunus trituberculatus and its Hox gene families provides insights of decapod evolution.</title>
        <authorList>
            <person name="Jeong J.-H."/>
            <person name="Song I."/>
            <person name="Kim S."/>
            <person name="Choi T."/>
            <person name="Kim D."/>
            <person name="Ryu S."/>
            <person name="Kim W."/>
        </authorList>
    </citation>
    <scope>NUCLEOTIDE SEQUENCE [LARGE SCALE GENOMIC DNA]</scope>
    <source>
        <tissue evidence="2">Muscle</tissue>
    </source>
</reference>
<keyword evidence="3" id="KW-1185">Reference proteome</keyword>
<comment type="caution">
    <text evidence="2">The sequence shown here is derived from an EMBL/GenBank/DDBJ whole genome shotgun (WGS) entry which is preliminary data.</text>
</comment>
<proteinExistence type="predicted"/>
<name>A0A5B7CMH4_PORTR</name>
<gene>
    <name evidence="2" type="ORF">E2C01_003029</name>
</gene>
<dbReference type="AlphaFoldDB" id="A0A5B7CMH4"/>